<name>A0A1M6BH71_9FIRM</name>
<accession>A0A1M6BH71</accession>
<dbReference type="InterPro" id="IPR035647">
    <property type="entry name" value="EFG_III/V"/>
</dbReference>
<dbReference type="EMBL" id="FQZP01000003">
    <property type="protein sequence ID" value="SHI48059.1"/>
    <property type="molecule type" value="Genomic_DNA"/>
</dbReference>
<dbReference type="SUPFAM" id="SSF54980">
    <property type="entry name" value="EF-G C-terminal domain-like"/>
    <property type="match status" value="1"/>
</dbReference>
<comment type="similarity">
    <text evidence="1">Belongs to the IMPACT family.</text>
</comment>
<dbReference type="InterPro" id="IPR015796">
    <property type="entry name" value="Impact_YigZ-like"/>
</dbReference>
<dbReference type="GO" id="GO:0005737">
    <property type="term" value="C:cytoplasm"/>
    <property type="evidence" value="ECO:0007669"/>
    <property type="project" value="TreeGrafter"/>
</dbReference>
<dbReference type="PROSITE" id="PS00910">
    <property type="entry name" value="UPF0029"/>
    <property type="match status" value="1"/>
</dbReference>
<evidence type="ECO:0000256" key="2">
    <source>
        <dbReference type="SAM" id="MobiDB-lite"/>
    </source>
</evidence>
<organism evidence="5 6">
    <name type="scientific">Thermoclostridium caenicola</name>
    <dbReference type="NCBI Taxonomy" id="659425"/>
    <lineage>
        <taxon>Bacteria</taxon>
        <taxon>Bacillati</taxon>
        <taxon>Bacillota</taxon>
        <taxon>Clostridia</taxon>
        <taxon>Eubacteriales</taxon>
        <taxon>Oscillospiraceae</taxon>
        <taxon>Thermoclostridium</taxon>
    </lineage>
</organism>
<dbReference type="PANTHER" id="PTHR16301">
    <property type="entry name" value="IMPACT-RELATED"/>
    <property type="match status" value="1"/>
</dbReference>
<dbReference type="InterPro" id="IPR036956">
    <property type="entry name" value="Impact_N_sf"/>
</dbReference>
<dbReference type="Proteomes" id="UP000324781">
    <property type="component" value="Unassembled WGS sequence"/>
</dbReference>
<dbReference type="NCBIfam" id="TIGR00257">
    <property type="entry name" value="IMPACT_YIGZ"/>
    <property type="match status" value="1"/>
</dbReference>
<evidence type="ECO:0000259" key="3">
    <source>
        <dbReference type="Pfam" id="PF01205"/>
    </source>
</evidence>
<protein>
    <submittedName>
        <fullName evidence="5">Uncharacterized protein, YigZ family</fullName>
    </submittedName>
</protein>
<feature type="domain" description="Impact N-terminal" evidence="3">
    <location>
        <begin position="43"/>
        <end position="145"/>
    </location>
</feature>
<evidence type="ECO:0000313" key="6">
    <source>
        <dbReference type="Proteomes" id="UP000324781"/>
    </source>
</evidence>
<gene>
    <name evidence="5" type="ORF">SAMN05444373_10034</name>
</gene>
<dbReference type="Gene3D" id="3.30.230.30">
    <property type="entry name" value="Impact, N-terminal domain"/>
    <property type="match status" value="1"/>
</dbReference>
<feature type="region of interest" description="Disordered" evidence="2">
    <location>
        <begin position="1"/>
        <end position="22"/>
    </location>
</feature>
<dbReference type="SUPFAM" id="SSF54211">
    <property type="entry name" value="Ribosomal protein S5 domain 2-like"/>
    <property type="match status" value="1"/>
</dbReference>
<dbReference type="InterPro" id="IPR020569">
    <property type="entry name" value="UPF0029_Impact_CS"/>
</dbReference>
<dbReference type="InterPro" id="IPR020568">
    <property type="entry name" value="Ribosomal_Su5_D2-typ_SF"/>
</dbReference>
<dbReference type="GO" id="GO:0006446">
    <property type="term" value="P:regulation of translational initiation"/>
    <property type="evidence" value="ECO:0007669"/>
    <property type="project" value="TreeGrafter"/>
</dbReference>
<keyword evidence="6" id="KW-1185">Reference proteome</keyword>
<dbReference type="PANTHER" id="PTHR16301:SF20">
    <property type="entry name" value="IMPACT FAMILY MEMBER YIGZ"/>
    <property type="match status" value="1"/>
</dbReference>
<evidence type="ECO:0000256" key="1">
    <source>
        <dbReference type="ARBA" id="ARBA00007665"/>
    </source>
</evidence>
<feature type="domain" description="UPF0029" evidence="4">
    <location>
        <begin position="166"/>
        <end position="219"/>
    </location>
</feature>
<dbReference type="AlphaFoldDB" id="A0A1M6BH71"/>
<dbReference type="Pfam" id="PF09186">
    <property type="entry name" value="DUF1949"/>
    <property type="match status" value="1"/>
</dbReference>
<evidence type="ECO:0000313" key="5">
    <source>
        <dbReference type="EMBL" id="SHI48059.1"/>
    </source>
</evidence>
<dbReference type="InterPro" id="IPR001498">
    <property type="entry name" value="Impact_N"/>
</dbReference>
<dbReference type="Pfam" id="PF01205">
    <property type="entry name" value="Impact_N"/>
    <property type="match status" value="1"/>
</dbReference>
<dbReference type="InterPro" id="IPR023582">
    <property type="entry name" value="Impact"/>
</dbReference>
<evidence type="ECO:0000259" key="4">
    <source>
        <dbReference type="Pfam" id="PF09186"/>
    </source>
</evidence>
<proteinExistence type="inferred from homology"/>
<feature type="compositionally biased region" description="Basic and acidic residues" evidence="2">
    <location>
        <begin position="1"/>
        <end position="11"/>
    </location>
</feature>
<dbReference type="InterPro" id="IPR015269">
    <property type="entry name" value="UPF0029_Impact_C"/>
</dbReference>
<sequence length="242" mass="27182">MCYPEKTKEEAQEAEAQSTGQGMRMQKEYRTVYQEATFIYEEKRSRFIARVLPVRTEEEAIGFINRVRSESRDATHHCYAYYIEGDTTYQRYSDDGEPAGTAGIPILEVIKKRQLVNIVIVVVRYFGGILLGAGGLVRAYGKAAAGGVLEAREIRVKSCVEAKIYVEYHLSGKLQNMLLSEGFILGGTEYSDRVTFKVLIDENQKGNLEEKVSEITGGKACIAYCGHKLIKMDESNHILEIS</sequence>
<reference evidence="5 6" key="1">
    <citation type="submission" date="2016-11" db="EMBL/GenBank/DDBJ databases">
        <authorList>
            <person name="Varghese N."/>
            <person name="Submissions S."/>
        </authorList>
    </citation>
    <scope>NUCLEOTIDE SEQUENCE [LARGE SCALE GENOMIC DNA]</scope>
    <source>
        <strain evidence="5 6">DSM 19027</strain>
    </source>
</reference>